<dbReference type="SUPFAM" id="SSF46689">
    <property type="entry name" value="Homeodomain-like"/>
    <property type="match status" value="1"/>
</dbReference>
<dbReference type="GO" id="GO:0003714">
    <property type="term" value="F:transcription corepressor activity"/>
    <property type="evidence" value="ECO:0007669"/>
    <property type="project" value="TreeGrafter"/>
</dbReference>
<dbReference type="PANTHER" id="PTHR13859">
    <property type="entry name" value="ATROPHIN-RELATED"/>
    <property type="match status" value="1"/>
</dbReference>
<dbReference type="EMBL" id="CACSLK010028053">
    <property type="protein sequence ID" value="CAA0834818.1"/>
    <property type="molecule type" value="Genomic_DNA"/>
</dbReference>
<dbReference type="Pfam" id="PF25826">
    <property type="entry name" value="DUF7952"/>
    <property type="match status" value="1"/>
</dbReference>
<keyword evidence="3" id="KW-0804">Transcription</keyword>
<proteinExistence type="predicted"/>
<reference evidence="8" key="1">
    <citation type="submission" date="2019-12" db="EMBL/GenBank/DDBJ databases">
        <authorList>
            <person name="Scholes J."/>
        </authorList>
    </citation>
    <scope>NUCLEOTIDE SEQUENCE</scope>
</reference>
<dbReference type="PANTHER" id="PTHR13859:SF11">
    <property type="entry name" value="GRUNGE, ISOFORM J"/>
    <property type="match status" value="1"/>
</dbReference>
<dbReference type="Gene3D" id="1.10.10.60">
    <property type="entry name" value="Homeodomain-like"/>
    <property type="match status" value="1"/>
</dbReference>
<dbReference type="InterPro" id="IPR056067">
    <property type="entry name" value="DUF7650"/>
</dbReference>
<evidence type="ECO:0008006" key="10">
    <source>
        <dbReference type="Google" id="ProtNLM"/>
    </source>
</evidence>
<feature type="region of interest" description="Disordered" evidence="5">
    <location>
        <begin position="665"/>
        <end position="707"/>
    </location>
</feature>
<feature type="region of interest" description="Disordered" evidence="5">
    <location>
        <begin position="393"/>
        <end position="429"/>
    </location>
</feature>
<evidence type="ECO:0000313" key="9">
    <source>
        <dbReference type="Proteomes" id="UP001153555"/>
    </source>
</evidence>
<dbReference type="AlphaFoldDB" id="A0A9N7RLU2"/>
<evidence type="ECO:0000259" key="6">
    <source>
        <dbReference type="Pfam" id="PF24662"/>
    </source>
</evidence>
<keyword evidence="2" id="KW-0805">Transcription regulation</keyword>
<protein>
    <recommendedName>
        <fullName evidence="10">SANT domain-containing protein</fullName>
    </recommendedName>
</protein>
<dbReference type="OrthoDB" id="1939398at2759"/>
<accession>A0A9N7RLU2</accession>
<name>A0A9N7RLU2_STRHE</name>
<feature type="compositionally biased region" description="Polar residues" evidence="5">
    <location>
        <begin position="698"/>
        <end position="707"/>
    </location>
</feature>
<dbReference type="InterPro" id="IPR009057">
    <property type="entry name" value="Homeodomain-like_sf"/>
</dbReference>
<dbReference type="GO" id="GO:0005634">
    <property type="term" value="C:nucleus"/>
    <property type="evidence" value="ECO:0007669"/>
    <property type="project" value="UniProtKB-SubCell"/>
</dbReference>
<evidence type="ECO:0000259" key="7">
    <source>
        <dbReference type="Pfam" id="PF25826"/>
    </source>
</evidence>
<comment type="subcellular location">
    <subcellularLocation>
        <location evidence="1">Nucleus</location>
    </subcellularLocation>
</comment>
<keyword evidence="4" id="KW-0539">Nucleus</keyword>
<feature type="domain" description="DUF7650" evidence="6">
    <location>
        <begin position="299"/>
        <end position="389"/>
    </location>
</feature>
<feature type="region of interest" description="Disordered" evidence="5">
    <location>
        <begin position="452"/>
        <end position="552"/>
    </location>
</feature>
<dbReference type="InterPro" id="IPR057712">
    <property type="entry name" value="DUF7952"/>
</dbReference>
<feature type="compositionally biased region" description="Polar residues" evidence="5">
    <location>
        <begin position="85"/>
        <end position="100"/>
    </location>
</feature>
<sequence>MASTSYSPRGCIDNIPAEMLMPESDVFGEPNSSPRIGNEHQAELPSINKRSNYMYKSTYYGDTHPKHVIIGLPIPLTWMNNNGPDTNSEMTLTDSVQDTVTPEEDSRAEEERMQKKFCGEIVPGITEQIWSDAEKASFVLGLHIFEKNFVHLGHFVETKNPGDVMAYYYGEFYRSKEYFRWSERRTAKGRKRYVLGQRIFSGLRQQELISRLVARVPDECKSALLEVSKTFSDEKSSLSSYLSSLKSMVGITALAEAIAVGKGKKDITRMALEPSGSNNTTQAHTQVPSRKKCSSLTPSEIIEILNGDCRLSKARSHELFWEAVWPRLLERGWATKKVAYGKGDVFSGLDYSVIYLTPGSDNLPSDECVKGDHYFTSSTDVLGRVSREPSLILLGSDNDDENRNNNGPAVVAREERDDEEGRQGFYLQPRAQNRSLHAVKYTVVDTCPGGNLRDVRYLPCEEENGGPGLENGKGPIDDDDDNEPSLDNVNVPSDGQPGSEKKEEEGPTPTTPKDGNKSGRIRKGKKIRGGARRKAAAPVRKREETGGDVICHPSPGRVLMGFGMESGPVPSSPNCDIQEGTAGPTGGGPVENSRCPLPFDLNEPPIEEAEEQEDFDVNTNVVRQSRRGLQWSAKALENLVDELAADRKRKGIIDGPDEEGFVWRPTRRVRTGAGSNGLLRGSVGGSRFKRDGNGASGSGNRNVQNGV</sequence>
<dbReference type="Proteomes" id="UP001153555">
    <property type="component" value="Unassembled WGS sequence"/>
</dbReference>
<organism evidence="8 9">
    <name type="scientific">Striga hermonthica</name>
    <name type="common">Purple witchweed</name>
    <name type="synonym">Buchnera hermonthica</name>
    <dbReference type="NCBI Taxonomy" id="68872"/>
    <lineage>
        <taxon>Eukaryota</taxon>
        <taxon>Viridiplantae</taxon>
        <taxon>Streptophyta</taxon>
        <taxon>Embryophyta</taxon>
        <taxon>Tracheophyta</taxon>
        <taxon>Spermatophyta</taxon>
        <taxon>Magnoliopsida</taxon>
        <taxon>eudicotyledons</taxon>
        <taxon>Gunneridae</taxon>
        <taxon>Pentapetalae</taxon>
        <taxon>asterids</taxon>
        <taxon>lamiids</taxon>
        <taxon>Lamiales</taxon>
        <taxon>Orobanchaceae</taxon>
        <taxon>Buchnereae</taxon>
        <taxon>Striga</taxon>
    </lineage>
</organism>
<evidence type="ECO:0000256" key="3">
    <source>
        <dbReference type="ARBA" id="ARBA00023163"/>
    </source>
</evidence>
<feature type="region of interest" description="Disordered" evidence="5">
    <location>
        <begin position="85"/>
        <end position="108"/>
    </location>
</feature>
<evidence type="ECO:0000256" key="5">
    <source>
        <dbReference type="SAM" id="MobiDB-lite"/>
    </source>
</evidence>
<feature type="compositionally biased region" description="Basic and acidic residues" evidence="5">
    <location>
        <begin position="412"/>
        <end position="422"/>
    </location>
</feature>
<dbReference type="Pfam" id="PF24662">
    <property type="entry name" value="DUF7650"/>
    <property type="match status" value="1"/>
</dbReference>
<evidence type="ECO:0000256" key="1">
    <source>
        <dbReference type="ARBA" id="ARBA00004123"/>
    </source>
</evidence>
<comment type="caution">
    <text evidence="8">The sequence shown here is derived from an EMBL/GenBank/DDBJ whole genome shotgun (WGS) entry which is preliminary data.</text>
</comment>
<gene>
    <name evidence="8" type="ORF">SHERM_02625</name>
</gene>
<evidence type="ECO:0000313" key="8">
    <source>
        <dbReference type="EMBL" id="CAA0834818.1"/>
    </source>
</evidence>
<keyword evidence="9" id="KW-1185">Reference proteome</keyword>
<feature type="compositionally biased region" description="Basic residues" evidence="5">
    <location>
        <begin position="519"/>
        <end position="535"/>
    </location>
</feature>
<evidence type="ECO:0000256" key="4">
    <source>
        <dbReference type="ARBA" id="ARBA00023242"/>
    </source>
</evidence>
<feature type="domain" description="DUF7952" evidence="7">
    <location>
        <begin position="130"/>
        <end position="261"/>
    </location>
</feature>
<evidence type="ECO:0000256" key="2">
    <source>
        <dbReference type="ARBA" id="ARBA00023015"/>
    </source>
</evidence>